<evidence type="ECO:0000313" key="3">
    <source>
        <dbReference type="Proteomes" id="UP000076079"/>
    </source>
</evidence>
<reference evidence="2 3" key="1">
    <citation type="journal article" date="2016" name="Genome Announc.">
        <title>First Complete Genome Sequence of a Subdivision 6 Acidobacterium Strain.</title>
        <authorList>
            <person name="Huang S."/>
            <person name="Vieira S."/>
            <person name="Bunk B."/>
            <person name="Riedel T."/>
            <person name="Sproer C."/>
            <person name="Overmann J."/>
        </authorList>
    </citation>
    <scope>NUCLEOTIDE SEQUENCE [LARGE SCALE GENOMIC DNA]</scope>
    <source>
        <strain evidence="3">DSM 100886 HEG_-6_39</strain>
    </source>
</reference>
<organism evidence="2 3">
    <name type="scientific">Luteitalea pratensis</name>
    <dbReference type="NCBI Taxonomy" id="1855912"/>
    <lineage>
        <taxon>Bacteria</taxon>
        <taxon>Pseudomonadati</taxon>
        <taxon>Acidobacteriota</taxon>
        <taxon>Vicinamibacteria</taxon>
        <taxon>Vicinamibacterales</taxon>
        <taxon>Vicinamibacteraceae</taxon>
        <taxon>Luteitalea</taxon>
    </lineage>
</organism>
<reference evidence="3" key="2">
    <citation type="submission" date="2016-04" db="EMBL/GenBank/DDBJ databases">
        <title>First Complete Genome Sequence of a Subdivision 6 Acidobacterium.</title>
        <authorList>
            <person name="Huang S."/>
            <person name="Vieira S."/>
            <person name="Bunk B."/>
            <person name="Riedel T."/>
            <person name="Sproeer C."/>
            <person name="Overmann J."/>
        </authorList>
    </citation>
    <scope>NUCLEOTIDE SEQUENCE [LARGE SCALE GENOMIC DNA]</scope>
    <source>
        <strain evidence="3">DSM 100886 HEG_-6_39</strain>
    </source>
</reference>
<dbReference type="InterPro" id="IPR002145">
    <property type="entry name" value="CopG"/>
</dbReference>
<accession>A0A143PFL1</accession>
<dbReference type="Proteomes" id="UP000076079">
    <property type="component" value="Chromosome"/>
</dbReference>
<dbReference type="InterPro" id="IPR013321">
    <property type="entry name" value="Arc_rbn_hlx_hlx"/>
</dbReference>
<feature type="domain" description="Ribbon-helix-helix protein CopG" evidence="1">
    <location>
        <begin position="2"/>
        <end position="38"/>
    </location>
</feature>
<protein>
    <submittedName>
        <fullName evidence="2">Ribbon-helix-helix protein, copG family</fullName>
    </submittedName>
</protein>
<gene>
    <name evidence="2" type="ORF">LuPra_00038</name>
</gene>
<name>A0A143PFL1_LUTPR</name>
<proteinExistence type="predicted"/>
<dbReference type="AlphaFoldDB" id="A0A143PFL1"/>
<dbReference type="Pfam" id="PF01402">
    <property type="entry name" value="RHH_1"/>
    <property type="match status" value="1"/>
</dbReference>
<sequence length="82" mass="9355">MPTTVHIPDPLLKSVDRRAKALGISRNRLVVRALEEAVRVRSGWAPEFLERLRRVDRETSAAADELLNAVKQARRSKEPRDL</sequence>
<evidence type="ECO:0000259" key="1">
    <source>
        <dbReference type="Pfam" id="PF01402"/>
    </source>
</evidence>
<dbReference type="RefSeq" id="WP_110168893.1">
    <property type="nucleotide sequence ID" value="NZ_CP015136.1"/>
</dbReference>
<dbReference type="InterPro" id="IPR010985">
    <property type="entry name" value="Ribbon_hlx_hlx"/>
</dbReference>
<dbReference type="STRING" id="1855912.LuPra_00038"/>
<keyword evidence="3" id="KW-1185">Reference proteome</keyword>
<dbReference type="GO" id="GO:0006355">
    <property type="term" value="P:regulation of DNA-templated transcription"/>
    <property type="evidence" value="ECO:0007669"/>
    <property type="project" value="InterPro"/>
</dbReference>
<dbReference type="EMBL" id="CP015136">
    <property type="protein sequence ID" value="AMY06878.1"/>
    <property type="molecule type" value="Genomic_DNA"/>
</dbReference>
<dbReference type="SUPFAM" id="SSF47598">
    <property type="entry name" value="Ribbon-helix-helix"/>
    <property type="match status" value="1"/>
</dbReference>
<evidence type="ECO:0000313" key="2">
    <source>
        <dbReference type="EMBL" id="AMY06878.1"/>
    </source>
</evidence>
<dbReference type="KEGG" id="abac:LuPra_00038"/>
<dbReference type="Gene3D" id="1.10.1220.10">
    <property type="entry name" value="Met repressor-like"/>
    <property type="match status" value="1"/>
</dbReference>